<organism evidence="5 6">
    <name type="scientific">Mesoterricola sediminis</name>
    <dbReference type="NCBI Taxonomy" id="2927980"/>
    <lineage>
        <taxon>Bacteria</taxon>
        <taxon>Pseudomonadati</taxon>
        <taxon>Acidobacteriota</taxon>
        <taxon>Holophagae</taxon>
        <taxon>Holophagales</taxon>
        <taxon>Holophagaceae</taxon>
        <taxon>Mesoterricola</taxon>
    </lineage>
</organism>
<feature type="chain" id="PRO_5041293615" description="Peptidase M1 membrane alanine aminopeptidase domain-containing protein" evidence="3">
    <location>
        <begin position="19"/>
        <end position="687"/>
    </location>
</feature>
<dbReference type="PANTHER" id="PTHR45726">
    <property type="entry name" value="LEUKOTRIENE A-4 HYDROLASE"/>
    <property type="match status" value="1"/>
</dbReference>
<feature type="active site" description="Proton donor" evidence="1">
    <location>
        <position position="616"/>
    </location>
</feature>
<feature type="binding site" evidence="2">
    <location>
        <position position="527"/>
    </location>
    <ligand>
        <name>Zn(2+)</name>
        <dbReference type="ChEBI" id="CHEBI:29105"/>
        <note>catalytic</note>
    </ligand>
</feature>
<dbReference type="Gene3D" id="1.10.390.10">
    <property type="entry name" value="Neutral Protease Domain 2"/>
    <property type="match status" value="1"/>
</dbReference>
<dbReference type="KEGG" id="msea:METESE_31660"/>
<evidence type="ECO:0000313" key="5">
    <source>
        <dbReference type="EMBL" id="BDU78208.1"/>
    </source>
</evidence>
<dbReference type="GO" id="GO:0008237">
    <property type="term" value="F:metallopeptidase activity"/>
    <property type="evidence" value="ECO:0007669"/>
    <property type="project" value="InterPro"/>
</dbReference>
<evidence type="ECO:0000256" key="2">
    <source>
        <dbReference type="PIRSR" id="PIRSR634015-3"/>
    </source>
</evidence>
<dbReference type="InterPro" id="IPR027268">
    <property type="entry name" value="Peptidase_M4/M1_CTD_sf"/>
</dbReference>
<dbReference type="EMBL" id="AP027081">
    <property type="protein sequence ID" value="BDU78208.1"/>
    <property type="molecule type" value="Genomic_DNA"/>
</dbReference>
<keyword evidence="3" id="KW-0732">Signal</keyword>
<feature type="signal peptide" evidence="3">
    <location>
        <begin position="1"/>
        <end position="18"/>
    </location>
</feature>
<dbReference type="AlphaFoldDB" id="A0AA48H952"/>
<proteinExistence type="predicted"/>
<dbReference type="SUPFAM" id="SSF55486">
    <property type="entry name" value="Metalloproteases ('zincins'), catalytic domain"/>
    <property type="match status" value="1"/>
</dbReference>
<gene>
    <name evidence="5" type="ORF">METESE_31660</name>
</gene>
<sequence>MRFWLRCLITLCSSLAFAQAPPAGLPLGFKLTLAGTPRQVSGLTWKTGRAELTVKSGVADRVMANGTCVGLYFTGAGSFRYVSTFQPDIKVFRYNGENSSTPMGVLNYKWEEKDGSLGAAMPVEDGLVLGAPESLLNGPAATDADLDKAFQEHAKRFRLDFQVGQLTAPYWHGKEELLAYASRNAPGKAAAVAELRSGKFALIYRLDEAWSKVEALDAIHVEFHNNEEYHHFQPLSFQPLGWKPGVPSDPRYILKDVDLKLTAEPTGMAALTAVETVVPFEAMRVLPLRLNSKLYRFGARLWEASPVRVTSVTDAAGRALAFHHGNNDLLVDLGRTASPDEVITLRVEIQGRLLFNPDNVDCFKFDIEPWFPLPEASGEYYTLRAEVRTPKAWVAVSGGETIKRSEEDGMNVMRVAFNRPVCNYALFIGKFVLTEEVFGKRRINVASYVSAGVQSKQIAKLANAFIDLYGEILAPFPYDEFVIVQDRDLGYGQAPPGMMILSDEAFEGKTDDFAKFFTHGLNQRIAHEVAHQYWGGLLKTPSAEEEWLDEAFAEYMSGEAMKFVRGKGDSAFDGVVGRWKVNAEFAAPLGPIPMANRIHLAKDRRHSALIRFALLYGKGPFLLQRIRERIGDKDFWRFMKSMQINFKDKFVTTDDVRMVLEAVTRQDFKPFFDKYYYGLALPPKGGQ</sequence>
<name>A0AA48H952_9BACT</name>
<feature type="binding site" evidence="2">
    <location>
        <position position="550"/>
    </location>
    <ligand>
        <name>Zn(2+)</name>
        <dbReference type="ChEBI" id="CHEBI:29105"/>
        <note>catalytic</note>
    </ligand>
</feature>
<comment type="cofactor">
    <cofactor evidence="2">
        <name>Zn(2+)</name>
        <dbReference type="ChEBI" id="CHEBI:29105"/>
    </cofactor>
    <text evidence="2">Binds 1 zinc ion per subunit.</text>
</comment>
<dbReference type="PANTHER" id="PTHR45726:SF3">
    <property type="entry name" value="LEUKOTRIENE A-4 HYDROLASE"/>
    <property type="match status" value="1"/>
</dbReference>
<keyword evidence="6" id="KW-1185">Reference proteome</keyword>
<dbReference type="Proteomes" id="UP001228113">
    <property type="component" value="Chromosome"/>
</dbReference>
<protein>
    <recommendedName>
        <fullName evidence="4">Peptidase M1 membrane alanine aminopeptidase domain-containing protein</fullName>
    </recommendedName>
</protein>
<evidence type="ECO:0000256" key="1">
    <source>
        <dbReference type="PIRSR" id="PIRSR634015-1"/>
    </source>
</evidence>
<evidence type="ECO:0000259" key="4">
    <source>
        <dbReference type="Pfam" id="PF01433"/>
    </source>
</evidence>
<dbReference type="GO" id="GO:0008270">
    <property type="term" value="F:zinc ion binding"/>
    <property type="evidence" value="ECO:0007669"/>
    <property type="project" value="InterPro"/>
</dbReference>
<feature type="domain" description="Peptidase M1 membrane alanine aminopeptidase" evidence="4">
    <location>
        <begin position="497"/>
        <end position="675"/>
    </location>
</feature>
<reference evidence="5" key="1">
    <citation type="journal article" date="2023" name="Int. J. Syst. Evol. Microbiol.">
        <title>Mesoterricola silvestris gen. nov., sp. nov., Mesoterricola sediminis sp. nov., Geothrix oryzae sp. nov., Geothrix edaphica sp. nov., Geothrix rubra sp. nov., and Geothrix limicola sp. nov., six novel members of Acidobacteriota isolated from soils.</title>
        <authorList>
            <person name="Itoh H."/>
            <person name="Sugisawa Y."/>
            <person name="Mise K."/>
            <person name="Xu Z."/>
            <person name="Kuniyasu M."/>
            <person name="Ushijima N."/>
            <person name="Kawano K."/>
            <person name="Kobayashi E."/>
            <person name="Shiratori Y."/>
            <person name="Masuda Y."/>
            <person name="Senoo K."/>
        </authorList>
    </citation>
    <scope>NUCLEOTIDE SEQUENCE</scope>
    <source>
        <strain evidence="5">W786</strain>
    </source>
</reference>
<dbReference type="Pfam" id="PF01433">
    <property type="entry name" value="Peptidase_M1"/>
    <property type="match status" value="1"/>
</dbReference>
<feature type="active site" description="Proton acceptor" evidence="1">
    <location>
        <position position="528"/>
    </location>
</feature>
<dbReference type="InterPro" id="IPR014782">
    <property type="entry name" value="Peptidase_M1_dom"/>
</dbReference>
<evidence type="ECO:0000313" key="6">
    <source>
        <dbReference type="Proteomes" id="UP001228113"/>
    </source>
</evidence>
<dbReference type="InterPro" id="IPR034015">
    <property type="entry name" value="M1_LTA4H"/>
</dbReference>
<accession>A0AA48H952</accession>
<feature type="binding site" evidence="2">
    <location>
        <position position="531"/>
    </location>
    <ligand>
        <name>Zn(2+)</name>
        <dbReference type="ChEBI" id="CHEBI:29105"/>
        <note>catalytic</note>
    </ligand>
</feature>
<keyword evidence="2" id="KW-0862">Zinc</keyword>
<evidence type="ECO:0000256" key="3">
    <source>
        <dbReference type="SAM" id="SignalP"/>
    </source>
</evidence>
<keyword evidence="2" id="KW-0479">Metal-binding</keyword>